<dbReference type="InterPro" id="IPR038607">
    <property type="entry name" value="PhoD-like_sf"/>
</dbReference>
<dbReference type="EMBL" id="BMXR01000002">
    <property type="protein sequence ID" value="GGX42869.1"/>
    <property type="molecule type" value="Genomic_DNA"/>
</dbReference>
<gene>
    <name evidence="1" type="ORF">GCM10007392_06860</name>
</gene>
<protein>
    <recommendedName>
        <fullName evidence="3">PhoD-like phosphatase</fullName>
    </recommendedName>
</protein>
<proteinExistence type="predicted"/>
<dbReference type="RefSeq" id="WP_189607101.1">
    <property type="nucleotide sequence ID" value="NZ_BMXR01000002.1"/>
</dbReference>
<reference evidence="1" key="1">
    <citation type="journal article" date="2014" name="Int. J. Syst. Evol. Microbiol.">
        <title>Complete genome sequence of Corynebacterium casei LMG S-19264T (=DSM 44701T), isolated from a smear-ripened cheese.</title>
        <authorList>
            <consortium name="US DOE Joint Genome Institute (JGI-PGF)"/>
            <person name="Walter F."/>
            <person name="Albersmeier A."/>
            <person name="Kalinowski J."/>
            <person name="Ruckert C."/>
        </authorList>
    </citation>
    <scope>NUCLEOTIDE SEQUENCE</scope>
    <source>
        <strain evidence="1">KCTC 22169</strain>
    </source>
</reference>
<dbReference type="Gene3D" id="3.60.21.70">
    <property type="entry name" value="PhoD-like phosphatase"/>
    <property type="match status" value="1"/>
</dbReference>
<name>A0A918K1A0_9GAMM</name>
<dbReference type="SUPFAM" id="SSF56300">
    <property type="entry name" value="Metallo-dependent phosphatases"/>
    <property type="match status" value="1"/>
</dbReference>
<dbReference type="Proteomes" id="UP000626148">
    <property type="component" value="Unassembled WGS sequence"/>
</dbReference>
<accession>A0A918K1A0</accession>
<dbReference type="AlphaFoldDB" id="A0A918K1A0"/>
<dbReference type="PANTHER" id="PTHR37031">
    <property type="entry name" value="METALLOPHOSPHATASE BINDING DOMAIN PROTEIN"/>
    <property type="match status" value="1"/>
</dbReference>
<evidence type="ECO:0000313" key="1">
    <source>
        <dbReference type="EMBL" id="GGX42869.1"/>
    </source>
</evidence>
<organism evidence="1 2">
    <name type="scientific">Saccharospirillum salsuginis</name>
    <dbReference type="NCBI Taxonomy" id="418750"/>
    <lineage>
        <taxon>Bacteria</taxon>
        <taxon>Pseudomonadati</taxon>
        <taxon>Pseudomonadota</taxon>
        <taxon>Gammaproteobacteria</taxon>
        <taxon>Oceanospirillales</taxon>
        <taxon>Saccharospirillaceae</taxon>
        <taxon>Saccharospirillum</taxon>
    </lineage>
</organism>
<keyword evidence="2" id="KW-1185">Reference proteome</keyword>
<reference evidence="1" key="2">
    <citation type="submission" date="2020-09" db="EMBL/GenBank/DDBJ databases">
        <authorList>
            <person name="Sun Q."/>
            <person name="Kim S."/>
        </authorList>
    </citation>
    <scope>NUCLEOTIDE SEQUENCE</scope>
    <source>
        <strain evidence="1">KCTC 22169</strain>
    </source>
</reference>
<dbReference type="PANTHER" id="PTHR37031:SF2">
    <property type="entry name" value="PHOD-LIKE PHOSPHATASE METALLOPHOSPHATASE DOMAIN-CONTAINING PROTEIN"/>
    <property type="match status" value="1"/>
</dbReference>
<dbReference type="InterPro" id="IPR029052">
    <property type="entry name" value="Metallo-depent_PP-like"/>
</dbReference>
<sequence length="643" mass="73105">MTFAPVEPEPTNLPLILAGPMVRRLQTDRLVLWLATSAPLYGRIVLHPGTDETVLDKLDLATCTRSIRVGRQAWLHLIEVPLNAADGDLIGYDLQLKAGSGTRPLSELVPDLLYPGQPWPTVAVHTRLRQFLHGSCRKPHYAGDDALAQVDRRIEGGLTEAEARPSLLMLTGDQIYADDVAGPMLRLIHDVIRRLGLYDERWQEAETNDSQGLFVSAFTYYHRESLLPSTRENRLLQDLFFGGVRKPIFTAVSARNHLITLSEMLAMYLLVWSPQLWPLLDRTAPRLEDRDKAEYERELGNLAGFERSLPAIHRALAHVPVYMIFDDHDITDDWNLTRGWEEAAYGHPFSRRIIGNALLAYGLCQGWGNDPERLKPLLTETIAPLFESASEDGELNEAVHDRTIDALLDWEEWHYRLPTDPKWLVLDTRTRRWRSESSPGKPSGLMDWEALTELQQDLIHERAVIMVSAAPVFGVKLIETVQRVFTFLGKALMVDAENWMAHPGAANVMLNIFQHARTPKHFTILSGDVHYSFVYDVGIKHSKSSPEITQITCSGLRNTFPEKLLPRFDRLDRWLFRPGSPLNWFTKRRRMTIRKRYPEGMGGRLLVNQCSLGYVALDDEGRSADVRLILSNGEEIRFGAPHE</sequence>
<evidence type="ECO:0008006" key="3">
    <source>
        <dbReference type="Google" id="ProtNLM"/>
    </source>
</evidence>
<evidence type="ECO:0000313" key="2">
    <source>
        <dbReference type="Proteomes" id="UP000626148"/>
    </source>
</evidence>
<comment type="caution">
    <text evidence="1">The sequence shown here is derived from an EMBL/GenBank/DDBJ whole genome shotgun (WGS) entry which is preliminary data.</text>
</comment>